<dbReference type="EnsemblPlants" id="Zm00001eb210610_T001">
    <property type="protein sequence ID" value="Zm00001eb210610_P001"/>
    <property type="gene ID" value="Zm00001eb210610"/>
</dbReference>
<dbReference type="PANTHER" id="PTHR33787:SF3">
    <property type="entry name" value="YCF20-LIKE PROTEIN"/>
    <property type="match status" value="1"/>
</dbReference>
<dbReference type="PANTHER" id="PTHR33787">
    <property type="match status" value="1"/>
</dbReference>
<reference evidence="5" key="1">
    <citation type="journal article" date="2009" name="Science">
        <title>The B73 maize genome: complexity, diversity, and dynamics.</title>
        <authorList>
            <person name="Schnable P.S."/>
            <person name="Ware D."/>
            <person name="Fulton R.S."/>
            <person name="Stein J.C."/>
            <person name="Wei F."/>
            <person name="Pasternak S."/>
            <person name="Liang C."/>
            <person name="Zhang J."/>
            <person name="Fulton L."/>
            <person name="Graves T.A."/>
            <person name="Minx P."/>
            <person name="Reily A.D."/>
            <person name="Courtney L."/>
            <person name="Kruchowski S.S."/>
            <person name="Tomlinson C."/>
            <person name="Strong C."/>
            <person name="Delehaunty K."/>
            <person name="Fronick C."/>
            <person name="Courtney B."/>
            <person name="Rock S.M."/>
            <person name="Belter E."/>
            <person name="Du F."/>
            <person name="Kim K."/>
            <person name="Abbott R.M."/>
            <person name="Cotton M."/>
            <person name="Levy A."/>
            <person name="Marchetto P."/>
            <person name="Ochoa K."/>
            <person name="Jackson S.M."/>
            <person name="Gillam B."/>
            <person name="Chen W."/>
            <person name="Yan L."/>
            <person name="Higginbotham J."/>
            <person name="Cardenas M."/>
            <person name="Waligorski J."/>
            <person name="Applebaum E."/>
            <person name="Phelps L."/>
            <person name="Falcone J."/>
            <person name="Kanchi K."/>
            <person name="Thane T."/>
            <person name="Scimone A."/>
            <person name="Thane N."/>
            <person name="Henke J."/>
            <person name="Wang T."/>
            <person name="Ruppert J."/>
            <person name="Shah N."/>
            <person name="Rotter K."/>
            <person name="Hodges J."/>
            <person name="Ingenthron E."/>
            <person name="Cordes M."/>
            <person name="Kohlberg S."/>
            <person name="Sgro J."/>
            <person name="Delgado B."/>
            <person name="Mead K."/>
            <person name="Chinwalla A."/>
            <person name="Leonard S."/>
            <person name="Crouse K."/>
            <person name="Collura K."/>
            <person name="Kudrna D."/>
            <person name="Currie J."/>
            <person name="He R."/>
            <person name="Angelova A."/>
            <person name="Rajasekar S."/>
            <person name="Mueller T."/>
            <person name="Lomeli R."/>
            <person name="Scara G."/>
            <person name="Ko A."/>
            <person name="Delaney K."/>
            <person name="Wissotski M."/>
            <person name="Lopez G."/>
            <person name="Campos D."/>
            <person name="Braidotti M."/>
            <person name="Ashley E."/>
            <person name="Golser W."/>
            <person name="Kim H."/>
            <person name="Lee S."/>
            <person name="Lin J."/>
            <person name="Dujmic Z."/>
            <person name="Kim W."/>
            <person name="Talag J."/>
            <person name="Zuccolo A."/>
            <person name="Fan C."/>
            <person name="Sebastian A."/>
            <person name="Kramer M."/>
            <person name="Spiegel L."/>
            <person name="Nascimento L."/>
            <person name="Zutavern T."/>
            <person name="Miller B."/>
            <person name="Ambroise C."/>
            <person name="Muller S."/>
            <person name="Spooner W."/>
            <person name="Narechania A."/>
            <person name="Ren L."/>
            <person name="Wei S."/>
            <person name="Kumari S."/>
            <person name="Faga B."/>
            <person name="Levy M.J."/>
            <person name="McMahan L."/>
            <person name="Van Buren P."/>
            <person name="Vaughn M.W."/>
            <person name="Ying K."/>
            <person name="Yeh C.-T."/>
            <person name="Emrich S.J."/>
            <person name="Jia Y."/>
            <person name="Kalyanaraman A."/>
            <person name="Hsia A.-P."/>
            <person name="Barbazuk W.B."/>
            <person name="Baucom R.S."/>
            <person name="Brutnell T.P."/>
            <person name="Carpita N.C."/>
            <person name="Chaparro C."/>
            <person name="Chia J.-M."/>
            <person name="Deragon J.-M."/>
            <person name="Estill J.C."/>
            <person name="Fu Y."/>
            <person name="Jeddeloh J.A."/>
            <person name="Han Y."/>
            <person name="Lee H."/>
            <person name="Li P."/>
            <person name="Lisch D.R."/>
            <person name="Liu S."/>
            <person name="Liu Z."/>
            <person name="Nagel D.H."/>
            <person name="McCann M.C."/>
            <person name="SanMiguel P."/>
            <person name="Myers A.M."/>
            <person name="Nettleton D."/>
            <person name="Nguyen J."/>
            <person name="Penning B.W."/>
            <person name="Ponnala L."/>
            <person name="Schneider K.L."/>
            <person name="Schwartz D.C."/>
            <person name="Sharma A."/>
            <person name="Soderlund C."/>
            <person name="Springer N.M."/>
            <person name="Sun Q."/>
            <person name="Wang H."/>
            <person name="Waterman M."/>
            <person name="Westerman R."/>
            <person name="Wolfgruber T.K."/>
            <person name="Yang L."/>
            <person name="Yu Y."/>
            <person name="Zhang L."/>
            <person name="Zhou S."/>
            <person name="Zhu Q."/>
            <person name="Bennetzen J.L."/>
            <person name="Dawe R.K."/>
            <person name="Jiang J."/>
            <person name="Jiang N."/>
            <person name="Presting G.G."/>
            <person name="Wessler S.R."/>
            <person name="Aluru S."/>
            <person name="Martienssen R.A."/>
            <person name="Clifton S.W."/>
            <person name="McCombie W.R."/>
            <person name="Wing R.A."/>
            <person name="Wilson R.K."/>
        </authorList>
    </citation>
    <scope>NUCLEOTIDE SEQUENCE [LARGE SCALE GENOMIC DNA]</scope>
    <source>
        <strain evidence="5">cv. B73</strain>
    </source>
</reference>
<dbReference type="GeneID" id="110366353"/>
<dbReference type="EnsemblPlants" id="Zm00001eb210610_T002">
    <property type="protein sequence ID" value="Zm00001eb210610_P002"/>
    <property type="gene ID" value="Zm00001eb210610"/>
</dbReference>
<dbReference type="EnsemblPlants" id="Zm00001eb210610_T003">
    <property type="protein sequence ID" value="Zm00001eb210610_P003"/>
    <property type="gene ID" value="Zm00001eb210610"/>
</dbReference>
<dbReference type="HOGENOM" id="CLU_090160_0_0_1"/>
<dbReference type="PaxDb" id="4577-GRMZM2G083081_P02"/>
<keyword evidence="2" id="KW-1133">Transmembrane helix</keyword>
<dbReference type="EMBL" id="CM000781">
    <property type="protein sequence ID" value="AQK61550.1"/>
    <property type="molecule type" value="Genomic_DNA"/>
</dbReference>
<reference evidence="3" key="2">
    <citation type="submission" date="2015-12" db="EMBL/GenBank/DDBJ databases">
        <title>Update maize B73 reference genome by single molecule sequencing technologies.</title>
        <authorList>
            <consortium name="Maize Genome Sequencing Project"/>
            <person name="Ware D."/>
        </authorList>
    </citation>
    <scope>NUCLEOTIDE SEQUENCE</scope>
    <source>
        <tissue evidence="3">Seedling</tissue>
    </source>
</reference>
<feature type="transmembrane region" description="Helical" evidence="2">
    <location>
        <begin position="110"/>
        <end position="129"/>
    </location>
</feature>
<dbReference type="Gramene" id="Zm00001eb210610_T003">
    <property type="protein sequence ID" value="Zm00001eb210610_P003"/>
    <property type="gene ID" value="Zm00001eb210610"/>
</dbReference>
<gene>
    <name evidence="4" type="primary">LOC110366353</name>
    <name evidence="3" type="ORF">ZEAMMB73_Zm00001d012832</name>
</gene>
<evidence type="ECO:0000313" key="4">
    <source>
        <dbReference type="EnsemblPlants" id="Zm00001eb210610_P001"/>
    </source>
</evidence>
<dbReference type="Pfam" id="PF04483">
    <property type="entry name" value="DUF565"/>
    <property type="match status" value="1"/>
</dbReference>
<dbReference type="GO" id="GO:0010196">
    <property type="term" value="P:nonphotochemical quenching"/>
    <property type="evidence" value="ECO:0000318"/>
    <property type="project" value="GO_Central"/>
</dbReference>
<dbReference type="EMBL" id="CM000781">
    <property type="protein sequence ID" value="AQK61552.1"/>
    <property type="molecule type" value="Genomic_DNA"/>
</dbReference>
<name>A0A096R995_MAIZE</name>
<evidence type="ECO:0000256" key="1">
    <source>
        <dbReference type="ARBA" id="ARBA00009846"/>
    </source>
</evidence>
<dbReference type="Gramene" id="Zm00001eb210610_T002">
    <property type="protein sequence ID" value="Zm00001eb210610_P002"/>
    <property type="gene ID" value="Zm00001eb210610"/>
</dbReference>
<dbReference type="InterPro" id="IPR007572">
    <property type="entry name" value="Uncharacterised_Ycf20"/>
</dbReference>
<proteinExistence type="inferred from homology"/>
<feature type="transmembrane region" description="Helical" evidence="2">
    <location>
        <begin position="135"/>
        <end position="153"/>
    </location>
</feature>
<dbReference type="OMA" id="RMSWTTI"/>
<dbReference type="RefSeq" id="XP_035814720.1">
    <property type="nucleotide sequence ID" value="XM_035958827.1"/>
</dbReference>
<dbReference type="AlphaFoldDB" id="A0A096R995"/>
<reference evidence="4" key="3">
    <citation type="submission" date="2019-07" db="EMBL/GenBank/DDBJ databases">
        <authorList>
            <person name="Seetharam A."/>
            <person name="Woodhouse M."/>
            <person name="Cannon E."/>
        </authorList>
    </citation>
    <scope>NUCLEOTIDE SEQUENCE [LARGE SCALE GENOMIC DNA]</scope>
    <source>
        <strain evidence="4">cv. B73</strain>
    </source>
</reference>
<keyword evidence="2" id="KW-0812">Transmembrane</keyword>
<dbReference type="Proteomes" id="UP000007305">
    <property type="component" value="Chromosome 5"/>
</dbReference>
<keyword evidence="2" id="KW-0472">Membrane</keyword>
<dbReference type="GO" id="GO:0009507">
    <property type="term" value="C:chloroplast"/>
    <property type="evidence" value="ECO:0000318"/>
    <property type="project" value="GO_Central"/>
</dbReference>
<keyword evidence="5" id="KW-1185">Reference proteome</keyword>
<accession>A0A096R995</accession>
<sequence length="212" mass="23584">MSTLPLCDGTANSPCWSECSGSRLAAARRVGREAAVSCRWEKPGTLCLLRAKSPSLRRHSRKVQWAIRTMSDDSGDQSGNSTRLFSAIRSFWNQLSAKLKKARRGLPVKILFFLIGFYCATAFATVIGQTGDWDILSAGLAVAIVEVIGALMYRASFAFLGRIGNMITVFNYWKAGLTLGLFLDSFKYEVDEFLESCNPFNFQINIFTGFCW</sequence>
<dbReference type="ExpressionAtlas" id="A0A096R995">
    <property type="expression patterns" value="baseline and differential"/>
</dbReference>
<dbReference type="EMBL" id="CM000781">
    <property type="protein sequence ID" value="AQK61551.1"/>
    <property type="molecule type" value="Genomic_DNA"/>
</dbReference>
<evidence type="ECO:0000313" key="3">
    <source>
        <dbReference type="EMBL" id="AQK61552.1"/>
    </source>
</evidence>
<evidence type="ECO:0000313" key="5">
    <source>
        <dbReference type="Proteomes" id="UP000007305"/>
    </source>
</evidence>
<dbReference type="OrthoDB" id="776537at2759"/>
<dbReference type="Gramene" id="Zm00001eb210610_T001">
    <property type="protein sequence ID" value="Zm00001eb210610_P001"/>
    <property type="gene ID" value="Zm00001eb210610"/>
</dbReference>
<comment type="similarity">
    <text evidence="1">Belongs to the ycf20 family.</text>
</comment>
<evidence type="ECO:0000256" key="2">
    <source>
        <dbReference type="SAM" id="Phobius"/>
    </source>
</evidence>
<protein>
    <submittedName>
        <fullName evidence="3">Ycf20-like protein</fullName>
    </submittedName>
</protein>
<organism evidence="3">
    <name type="scientific">Zea mays</name>
    <name type="common">Maize</name>
    <dbReference type="NCBI Taxonomy" id="4577"/>
    <lineage>
        <taxon>Eukaryota</taxon>
        <taxon>Viridiplantae</taxon>
        <taxon>Streptophyta</taxon>
        <taxon>Embryophyta</taxon>
        <taxon>Tracheophyta</taxon>
        <taxon>Spermatophyta</taxon>
        <taxon>Magnoliopsida</taxon>
        <taxon>Liliopsida</taxon>
        <taxon>Poales</taxon>
        <taxon>Poaceae</taxon>
        <taxon>PACMAD clade</taxon>
        <taxon>Panicoideae</taxon>
        <taxon>Andropogonodae</taxon>
        <taxon>Andropogoneae</taxon>
        <taxon>Tripsacinae</taxon>
        <taxon>Zea</taxon>
    </lineage>
</organism>
<dbReference type="RefSeq" id="NP_001338700.1">
    <property type="nucleotide sequence ID" value="NM_001351771.1"/>
</dbReference>
<dbReference type="eggNOG" id="ENOG502RXWA">
    <property type="taxonomic scope" value="Eukaryota"/>
</dbReference>
<reference evidence="4" key="4">
    <citation type="submission" date="2021-05" db="UniProtKB">
        <authorList>
            <consortium name="EnsemblPlants"/>
        </authorList>
    </citation>
    <scope>IDENTIFICATION</scope>
    <source>
        <strain evidence="4">cv. B73</strain>
    </source>
</reference>